<evidence type="ECO:0000313" key="2">
    <source>
        <dbReference type="Proteomes" id="UP000315471"/>
    </source>
</evidence>
<keyword evidence="2" id="KW-1185">Reference proteome</keyword>
<protein>
    <submittedName>
        <fullName evidence="1">Uncharacterized protein</fullName>
    </submittedName>
</protein>
<organism evidence="1 2">
    <name type="scientific">Novipirellula aureliae</name>
    <dbReference type="NCBI Taxonomy" id="2527966"/>
    <lineage>
        <taxon>Bacteria</taxon>
        <taxon>Pseudomonadati</taxon>
        <taxon>Planctomycetota</taxon>
        <taxon>Planctomycetia</taxon>
        <taxon>Pirellulales</taxon>
        <taxon>Pirellulaceae</taxon>
        <taxon>Novipirellula</taxon>
    </lineage>
</organism>
<dbReference type="Proteomes" id="UP000315471">
    <property type="component" value="Unassembled WGS sequence"/>
</dbReference>
<name>A0A5C6E667_9BACT</name>
<evidence type="ECO:0000313" key="1">
    <source>
        <dbReference type="EMBL" id="TWU44422.1"/>
    </source>
</evidence>
<dbReference type="EMBL" id="SJPY01000002">
    <property type="protein sequence ID" value="TWU44422.1"/>
    <property type="molecule type" value="Genomic_DNA"/>
</dbReference>
<gene>
    <name evidence="1" type="ORF">Q31b_19580</name>
</gene>
<accession>A0A5C6E667</accession>
<sequence length="157" mass="18082">MSAQYIRTPSTHRWAVAEANGRRCHRWHQSVLENIASIAHKLQDTGADGLPFLKNRSCFPGSFRRRQFPLHRSYRLDPLDQAPPQPQDQRDLFCRVQPGDRTVVGSKIGRVRLQPCRQSEKAKARSLFHLNGPRVALQFQKAVAKLTLRDNNFDEEI</sequence>
<dbReference type="AlphaFoldDB" id="A0A5C6E667"/>
<proteinExistence type="predicted"/>
<reference evidence="1 2" key="1">
    <citation type="submission" date="2019-02" db="EMBL/GenBank/DDBJ databases">
        <title>Deep-cultivation of Planctomycetes and their phenomic and genomic characterization uncovers novel biology.</title>
        <authorList>
            <person name="Wiegand S."/>
            <person name="Jogler M."/>
            <person name="Boedeker C."/>
            <person name="Pinto D."/>
            <person name="Vollmers J."/>
            <person name="Rivas-Marin E."/>
            <person name="Kohn T."/>
            <person name="Peeters S.H."/>
            <person name="Heuer A."/>
            <person name="Rast P."/>
            <person name="Oberbeckmann S."/>
            <person name="Bunk B."/>
            <person name="Jeske O."/>
            <person name="Meyerdierks A."/>
            <person name="Storesund J.E."/>
            <person name="Kallscheuer N."/>
            <person name="Luecker S."/>
            <person name="Lage O.M."/>
            <person name="Pohl T."/>
            <person name="Merkel B.J."/>
            <person name="Hornburger P."/>
            <person name="Mueller R.-W."/>
            <person name="Bruemmer F."/>
            <person name="Labrenz M."/>
            <person name="Spormann A.M."/>
            <person name="Op Den Camp H."/>
            <person name="Overmann J."/>
            <person name="Amann R."/>
            <person name="Jetten M.S.M."/>
            <person name="Mascher T."/>
            <person name="Medema M.H."/>
            <person name="Devos D.P."/>
            <person name="Kaster A.-K."/>
            <person name="Ovreas L."/>
            <person name="Rohde M."/>
            <person name="Galperin M.Y."/>
            <person name="Jogler C."/>
        </authorList>
    </citation>
    <scope>NUCLEOTIDE SEQUENCE [LARGE SCALE GENOMIC DNA]</scope>
    <source>
        <strain evidence="1 2">Q31b</strain>
    </source>
</reference>
<comment type="caution">
    <text evidence="1">The sequence shown here is derived from an EMBL/GenBank/DDBJ whole genome shotgun (WGS) entry which is preliminary data.</text>
</comment>